<reference evidence="1 2" key="1">
    <citation type="journal article" date="2020" name="Cell">
        <title>Large-Scale Comparative Analyses of Tick Genomes Elucidate Their Genetic Diversity and Vector Capacities.</title>
        <authorList>
            <consortium name="Tick Genome and Microbiome Consortium (TIGMIC)"/>
            <person name="Jia N."/>
            <person name="Wang J."/>
            <person name="Shi W."/>
            <person name="Du L."/>
            <person name="Sun Y."/>
            <person name="Zhan W."/>
            <person name="Jiang J.F."/>
            <person name="Wang Q."/>
            <person name="Zhang B."/>
            <person name="Ji P."/>
            <person name="Bell-Sakyi L."/>
            <person name="Cui X.M."/>
            <person name="Yuan T.T."/>
            <person name="Jiang B.G."/>
            <person name="Yang W.F."/>
            <person name="Lam T.T."/>
            <person name="Chang Q.C."/>
            <person name="Ding S.J."/>
            <person name="Wang X.J."/>
            <person name="Zhu J.G."/>
            <person name="Ruan X.D."/>
            <person name="Zhao L."/>
            <person name="Wei J.T."/>
            <person name="Ye R.Z."/>
            <person name="Que T.C."/>
            <person name="Du C.H."/>
            <person name="Zhou Y.H."/>
            <person name="Cheng J.X."/>
            <person name="Dai P.F."/>
            <person name="Guo W.B."/>
            <person name="Han X.H."/>
            <person name="Huang E.J."/>
            <person name="Li L.F."/>
            <person name="Wei W."/>
            <person name="Gao Y.C."/>
            <person name="Liu J.Z."/>
            <person name="Shao H.Z."/>
            <person name="Wang X."/>
            <person name="Wang C.C."/>
            <person name="Yang T.C."/>
            <person name="Huo Q.B."/>
            <person name="Li W."/>
            <person name="Chen H.Y."/>
            <person name="Chen S.E."/>
            <person name="Zhou L.G."/>
            <person name="Ni X.B."/>
            <person name="Tian J.H."/>
            <person name="Sheng Y."/>
            <person name="Liu T."/>
            <person name="Pan Y.S."/>
            <person name="Xia L.Y."/>
            <person name="Li J."/>
            <person name="Zhao F."/>
            <person name="Cao W.C."/>
        </authorList>
    </citation>
    <scope>NUCLEOTIDE SEQUENCE [LARGE SCALE GENOMIC DNA]</scope>
    <source>
        <strain evidence="1">HaeL-2018</strain>
    </source>
</reference>
<name>A0A9J6GN43_HAELO</name>
<evidence type="ECO:0000313" key="1">
    <source>
        <dbReference type="EMBL" id="KAH9375556.1"/>
    </source>
</evidence>
<dbReference type="PANTHER" id="PTHR33964:SF1">
    <property type="entry name" value="RE45066P"/>
    <property type="match status" value="1"/>
</dbReference>
<dbReference type="Proteomes" id="UP000821853">
    <property type="component" value="Chromosome 5"/>
</dbReference>
<gene>
    <name evidence="1" type="ORF">HPB48_008123</name>
</gene>
<dbReference type="PANTHER" id="PTHR33964">
    <property type="entry name" value="RE45066P-RELATED"/>
    <property type="match status" value="1"/>
</dbReference>
<evidence type="ECO:0000313" key="2">
    <source>
        <dbReference type="Proteomes" id="UP000821853"/>
    </source>
</evidence>
<keyword evidence="2" id="KW-1185">Reference proteome</keyword>
<dbReference type="EMBL" id="JABSTR010000007">
    <property type="protein sequence ID" value="KAH9375556.1"/>
    <property type="molecule type" value="Genomic_DNA"/>
</dbReference>
<proteinExistence type="predicted"/>
<sequence length="124" mass="13167">MNSVGKELHSCIGNLYNGLQTAVSNAPREEIVSYACCTYHSTVECAETALAGCEDPDSPAREYITSVMERVFGQVLGLVCGPYSRGSTSCQQIPPLPPLAAGADRTSSLIELAIEVASSLRKKN</sequence>
<dbReference type="VEuPathDB" id="VectorBase:HLOH_064590"/>
<dbReference type="OrthoDB" id="6487445at2759"/>
<organism evidence="1 2">
    <name type="scientific">Haemaphysalis longicornis</name>
    <name type="common">Bush tick</name>
    <dbReference type="NCBI Taxonomy" id="44386"/>
    <lineage>
        <taxon>Eukaryota</taxon>
        <taxon>Metazoa</taxon>
        <taxon>Ecdysozoa</taxon>
        <taxon>Arthropoda</taxon>
        <taxon>Chelicerata</taxon>
        <taxon>Arachnida</taxon>
        <taxon>Acari</taxon>
        <taxon>Parasitiformes</taxon>
        <taxon>Ixodida</taxon>
        <taxon>Ixodoidea</taxon>
        <taxon>Ixodidae</taxon>
        <taxon>Haemaphysalinae</taxon>
        <taxon>Haemaphysalis</taxon>
    </lineage>
</organism>
<dbReference type="AlphaFoldDB" id="A0A9J6GN43"/>
<dbReference type="OMA" id="MEIKHIW"/>
<protein>
    <submittedName>
        <fullName evidence="1">Uncharacterized protein</fullName>
    </submittedName>
</protein>
<comment type="caution">
    <text evidence="1">The sequence shown here is derived from an EMBL/GenBank/DDBJ whole genome shotgun (WGS) entry which is preliminary data.</text>
</comment>
<accession>A0A9J6GN43</accession>